<dbReference type="PANTHER" id="PTHR22761">
    <property type="entry name" value="CHARGED MULTIVESICULAR BODY PROTEIN"/>
    <property type="match status" value="1"/>
</dbReference>
<accession>A0ABP0BKG2</accession>
<gene>
    <name evidence="4" type="primary">VPS60</name>
    <name evidence="4" type="ORF">SBRCBS47491_004082</name>
</gene>
<evidence type="ECO:0000313" key="4">
    <source>
        <dbReference type="EMBL" id="CAK7220122.1"/>
    </source>
</evidence>
<keyword evidence="5" id="KW-1185">Reference proteome</keyword>
<protein>
    <submittedName>
        <fullName evidence="4">Vacuolar protein-sorting-associated protein 60</fullName>
    </submittedName>
</protein>
<keyword evidence="2 3" id="KW-0175">Coiled coil</keyword>
<comment type="caution">
    <text evidence="4">The sequence shown here is derived from an EMBL/GenBank/DDBJ whole genome shotgun (WGS) entry which is preliminary data.</text>
</comment>
<sequence length="220" mass="24504">MNRLFGTGGAKKADPKLGDAVADASSYIETIDSKLATINAEFAVYQSKLARLEHDRPGVNTPAKAALRKKALEVLKRRRHYEGLRSTHEAQLWNMEVIQSTTDNVKNVQTSLKALEASSKAMRKQYGKIDIDKIERLQDEMADLMDMSNEIQETLARSYDVPEDIDEADLDAELEALGQEVDYEAELNGTMGVPSFMQEEVPDFIDEPPQTDGKIKEVAG</sequence>
<evidence type="ECO:0000256" key="2">
    <source>
        <dbReference type="ARBA" id="ARBA00023054"/>
    </source>
</evidence>
<dbReference type="PANTHER" id="PTHR22761:SF12">
    <property type="entry name" value="CHARGED MULTIVESICULAR BODY PROTEIN 5"/>
    <property type="match status" value="1"/>
</dbReference>
<dbReference type="EMBL" id="CAWUHC010000029">
    <property type="protein sequence ID" value="CAK7220122.1"/>
    <property type="molecule type" value="Genomic_DNA"/>
</dbReference>
<dbReference type="InterPro" id="IPR005024">
    <property type="entry name" value="Snf7_fam"/>
</dbReference>
<evidence type="ECO:0000313" key="5">
    <source>
        <dbReference type="Proteomes" id="UP001642406"/>
    </source>
</evidence>
<evidence type="ECO:0000256" key="1">
    <source>
        <dbReference type="ARBA" id="ARBA00006190"/>
    </source>
</evidence>
<proteinExistence type="inferred from homology"/>
<evidence type="ECO:0000256" key="3">
    <source>
        <dbReference type="SAM" id="Coils"/>
    </source>
</evidence>
<feature type="coiled-coil region" evidence="3">
    <location>
        <begin position="98"/>
        <end position="157"/>
    </location>
</feature>
<name>A0ABP0BKG2_9PEZI</name>
<reference evidence="4 5" key="1">
    <citation type="submission" date="2024-01" db="EMBL/GenBank/DDBJ databases">
        <authorList>
            <person name="Allen C."/>
            <person name="Tagirdzhanova G."/>
        </authorList>
    </citation>
    <scope>NUCLEOTIDE SEQUENCE [LARGE SCALE GENOMIC DNA]</scope>
</reference>
<dbReference type="Gene3D" id="6.10.250.1710">
    <property type="match status" value="1"/>
</dbReference>
<dbReference type="Proteomes" id="UP001642406">
    <property type="component" value="Unassembled WGS sequence"/>
</dbReference>
<comment type="similarity">
    <text evidence="1">Belongs to the SNF7 family.</text>
</comment>
<dbReference type="Pfam" id="PF03357">
    <property type="entry name" value="Snf7"/>
    <property type="match status" value="1"/>
</dbReference>
<organism evidence="4 5">
    <name type="scientific">Sporothrix bragantina</name>
    <dbReference type="NCBI Taxonomy" id="671064"/>
    <lineage>
        <taxon>Eukaryota</taxon>
        <taxon>Fungi</taxon>
        <taxon>Dikarya</taxon>
        <taxon>Ascomycota</taxon>
        <taxon>Pezizomycotina</taxon>
        <taxon>Sordariomycetes</taxon>
        <taxon>Sordariomycetidae</taxon>
        <taxon>Ophiostomatales</taxon>
        <taxon>Ophiostomataceae</taxon>
        <taxon>Sporothrix</taxon>
    </lineage>
</organism>